<keyword evidence="5 8" id="KW-0472">Membrane</keyword>
<dbReference type="PRINTS" id="PR00124">
    <property type="entry name" value="ATPASEC"/>
</dbReference>
<evidence type="ECO:0000256" key="1">
    <source>
        <dbReference type="ARBA" id="ARBA00004141"/>
    </source>
</evidence>
<dbReference type="GO" id="GO:0015078">
    <property type="term" value="F:proton transmembrane transporter activity"/>
    <property type="evidence" value="ECO:0007669"/>
    <property type="project" value="InterPro"/>
</dbReference>
<dbReference type="PATRIC" id="fig|29343.3.peg.1410"/>
<proteinExistence type="inferred from homology"/>
<dbReference type="GO" id="GO:0045259">
    <property type="term" value="C:proton-transporting ATP synthase complex"/>
    <property type="evidence" value="ECO:0007669"/>
    <property type="project" value="InterPro"/>
</dbReference>
<evidence type="ECO:0000313" key="10">
    <source>
        <dbReference type="EMBL" id="CDZ24454.1"/>
    </source>
</evidence>
<evidence type="ECO:0000313" key="11">
    <source>
        <dbReference type="Proteomes" id="UP000032431"/>
    </source>
</evidence>
<comment type="subcellular location">
    <subcellularLocation>
        <location evidence="1">Membrane</location>
        <topology evidence="1">Multi-pass membrane protein</topology>
    </subcellularLocation>
</comment>
<feature type="transmembrane region" description="Helical" evidence="8">
    <location>
        <begin position="75"/>
        <end position="96"/>
    </location>
</feature>
<evidence type="ECO:0000256" key="3">
    <source>
        <dbReference type="ARBA" id="ARBA00022692"/>
    </source>
</evidence>
<dbReference type="GO" id="GO:0015986">
    <property type="term" value="P:proton motive force-driven ATP synthesis"/>
    <property type="evidence" value="ECO:0007669"/>
    <property type="project" value="InterPro"/>
</dbReference>
<dbReference type="GO" id="GO:0033177">
    <property type="term" value="C:proton-transporting two-sector ATPase complex, proton-transporting domain"/>
    <property type="evidence" value="ECO:0007669"/>
    <property type="project" value="InterPro"/>
</dbReference>
<evidence type="ECO:0000256" key="4">
    <source>
        <dbReference type="ARBA" id="ARBA00022989"/>
    </source>
</evidence>
<name>A0A078KTM8_9FIRM</name>
<evidence type="ECO:0000256" key="8">
    <source>
        <dbReference type="SAM" id="Phobius"/>
    </source>
</evidence>
<dbReference type="InterPro" id="IPR000454">
    <property type="entry name" value="ATP_synth_F0_csu"/>
</dbReference>
<accession>A0A078KTM8</accession>
<protein>
    <recommendedName>
        <fullName evidence="6">ATP synthase F(0) sector subunit c</fullName>
    </recommendedName>
    <alternativeName>
        <fullName evidence="7">F-type ATPase subunit c</fullName>
    </alternativeName>
</protein>
<dbReference type="CDD" id="cd18120">
    <property type="entry name" value="ATP-synt_Vo_Ao_c"/>
    <property type="match status" value="1"/>
</dbReference>
<evidence type="ECO:0000259" key="9">
    <source>
        <dbReference type="Pfam" id="PF00137"/>
    </source>
</evidence>
<dbReference type="Pfam" id="PF00137">
    <property type="entry name" value="ATP-synt_C"/>
    <property type="match status" value="1"/>
</dbReference>
<dbReference type="SUPFAM" id="SSF81333">
    <property type="entry name" value="F1F0 ATP synthase subunit C"/>
    <property type="match status" value="1"/>
</dbReference>
<evidence type="ECO:0000256" key="6">
    <source>
        <dbReference type="ARBA" id="ARBA00032200"/>
    </source>
</evidence>
<keyword evidence="4 8" id="KW-1133">Transmembrane helix</keyword>
<dbReference type="AlphaFoldDB" id="A0A078KTM8"/>
<feature type="transmembrane region" description="Helical" evidence="8">
    <location>
        <begin position="116"/>
        <end position="138"/>
    </location>
</feature>
<feature type="domain" description="V-ATPase proteolipid subunit C-like" evidence="9">
    <location>
        <begin position="78"/>
        <end position="137"/>
    </location>
</feature>
<dbReference type="STRING" id="29343.CCDG5_1340"/>
<keyword evidence="3 8" id="KW-0812">Transmembrane</keyword>
<organism evidence="10 11">
    <name type="scientific">[Clostridium] cellulosi</name>
    <dbReference type="NCBI Taxonomy" id="29343"/>
    <lineage>
        <taxon>Bacteria</taxon>
        <taxon>Bacillati</taxon>
        <taxon>Bacillota</taxon>
        <taxon>Clostridia</taxon>
        <taxon>Eubacteriales</taxon>
        <taxon>Oscillospiraceae</taxon>
        <taxon>Oscillospiraceae incertae sedis</taxon>
    </lineage>
</organism>
<dbReference type="HOGENOM" id="CLU_148047_3_0_9"/>
<gene>
    <name evidence="10" type="ORF">CCDG5_1340</name>
</gene>
<feature type="transmembrane region" description="Helical" evidence="8">
    <location>
        <begin position="38"/>
        <end position="63"/>
    </location>
</feature>
<dbReference type="OrthoDB" id="5771683at2"/>
<dbReference type="Proteomes" id="UP000032431">
    <property type="component" value="Chromosome I"/>
</dbReference>
<evidence type="ECO:0000256" key="5">
    <source>
        <dbReference type="ARBA" id="ARBA00023136"/>
    </source>
</evidence>
<dbReference type="EMBL" id="LM995447">
    <property type="protein sequence ID" value="CDZ24454.1"/>
    <property type="molecule type" value="Genomic_DNA"/>
</dbReference>
<keyword evidence="11" id="KW-1185">Reference proteome</keyword>
<dbReference type="KEGG" id="ccel:CCDG5_1340"/>
<evidence type="ECO:0000256" key="2">
    <source>
        <dbReference type="ARBA" id="ARBA00006704"/>
    </source>
</evidence>
<dbReference type="Gene3D" id="1.20.120.610">
    <property type="entry name" value="lithium bound rotor ring of v- atpase"/>
    <property type="match status" value="1"/>
</dbReference>
<comment type="similarity">
    <text evidence="2">Belongs to the ATPase C chain family.</text>
</comment>
<dbReference type="InterPro" id="IPR002379">
    <property type="entry name" value="ATPase_proteolipid_c-like_dom"/>
</dbReference>
<dbReference type="InterPro" id="IPR035921">
    <property type="entry name" value="F/V-ATP_Csub_sf"/>
</dbReference>
<reference evidence="11" key="1">
    <citation type="submission" date="2014-07" db="EMBL/GenBank/DDBJ databases">
        <authorList>
            <person name="Wibberg D."/>
        </authorList>
    </citation>
    <scope>NUCLEOTIDE SEQUENCE [LARGE SCALE GENOMIC DNA]</scope>
    <source>
        <strain evidence="11">DG5</strain>
    </source>
</reference>
<sequence length="141" mass="14145">MKFALAFVLVAAVISPLFVAYRQKVTGKSISRIKKTLIFNLSTFALICLIGLVIPMGGFVSAASEAGAMTVGKGLAYLSAALATGLSGIGAGYAVATGSSSAIGAMTEDASVFGKALLFVGLGEGVALYGFVIGIMIVTAL</sequence>
<evidence type="ECO:0000256" key="7">
    <source>
        <dbReference type="ARBA" id="ARBA00032887"/>
    </source>
</evidence>